<dbReference type="EMBL" id="JAHWQX010000003">
    <property type="protein sequence ID" value="MBW3098231.1"/>
    <property type="molecule type" value="Genomic_DNA"/>
</dbReference>
<reference evidence="4" key="1">
    <citation type="submission" date="2021-07" db="EMBL/GenBank/DDBJ databases">
        <title>Pseudohoeflea marina sp. nov. a polyhydroxyalcanoate-producing bacterium.</title>
        <authorList>
            <person name="Zheng W."/>
            <person name="Yu S."/>
            <person name="Huang Y."/>
        </authorList>
    </citation>
    <scope>NUCLEOTIDE SEQUENCE</scope>
    <source>
        <strain evidence="4">DP4N28-3</strain>
    </source>
</reference>
<comment type="caution">
    <text evidence="4">The sequence shown here is derived from an EMBL/GenBank/DDBJ whole genome shotgun (WGS) entry which is preliminary data.</text>
</comment>
<sequence length="461" mass="49779">MRFDSWGRIRRQQRAHCEPAALTAADAPPAGLLAFGNGRSYGDSCHNDAGRLMPMQPGAVIHHFDADTGILEADAGVTLAAILAEVMPKGWFLAVTPGTAQATLGGAIANDVHGKNHHRRGSFGHSVLAFDLMRSDQGRVSCSPSDNGALFKASIGGMGLTGVIGRVRLQLMRVPSANIRQRAWRFFSLDGYFDAIDAVDAEHEYSVAWIDQLATGGAAGRGVLMAGDHDAEGGAAAAPLPPRFSVPVQPPVNLLNRLTLRAFNALYFGRAPKARTVTQIGWRSYFHPLDAIGNWNRLYGPRGLYQHQSVFPAETARQTTLELMACARAHGHASFLTVLKRFGERPQPGLLSFARPGFTLTLDFANRGGKTVAMLDALDGIVVAAGGAVNPYKDQRMSPDVFAASFPEWGALEAMRDPKLMSDFWRRTAMQLPADGGQSFANQETFQTGTDDNLKQMRQPA</sequence>
<gene>
    <name evidence="4" type="ORF">KY465_13170</name>
</gene>
<dbReference type="PANTHER" id="PTHR43762">
    <property type="entry name" value="L-GULONOLACTONE OXIDASE"/>
    <property type="match status" value="1"/>
</dbReference>
<dbReference type="InterPro" id="IPR010031">
    <property type="entry name" value="FAD_lactone_oxidase-like"/>
</dbReference>
<evidence type="ECO:0000259" key="3">
    <source>
        <dbReference type="PROSITE" id="PS51387"/>
    </source>
</evidence>
<proteinExistence type="predicted"/>
<keyword evidence="1" id="KW-0274">FAD</keyword>
<keyword evidence="1" id="KW-0285">Flavoprotein</keyword>
<feature type="compositionally biased region" description="Polar residues" evidence="2">
    <location>
        <begin position="439"/>
        <end position="451"/>
    </location>
</feature>
<protein>
    <submittedName>
        <fullName evidence="4">FAD-binding oxidoreductase</fullName>
    </submittedName>
</protein>
<organism evidence="4 5">
    <name type="scientific">Pseudohoeflea coraliihabitans</name>
    <dbReference type="NCBI Taxonomy" id="2860393"/>
    <lineage>
        <taxon>Bacteria</taxon>
        <taxon>Pseudomonadati</taxon>
        <taxon>Pseudomonadota</taxon>
        <taxon>Alphaproteobacteria</taxon>
        <taxon>Hyphomicrobiales</taxon>
        <taxon>Rhizobiaceae</taxon>
        <taxon>Pseudohoeflea</taxon>
    </lineage>
</organism>
<dbReference type="InterPro" id="IPR016166">
    <property type="entry name" value="FAD-bd_PCMH"/>
</dbReference>
<dbReference type="Proteomes" id="UP001430804">
    <property type="component" value="Unassembled WGS sequence"/>
</dbReference>
<dbReference type="PROSITE" id="PS51387">
    <property type="entry name" value="FAD_PCMH"/>
    <property type="match status" value="1"/>
</dbReference>
<dbReference type="InterPro" id="IPR006094">
    <property type="entry name" value="Oxid_FAD_bind_N"/>
</dbReference>
<feature type="domain" description="FAD-binding PCMH-type" evidence="3">
    <location>
        <begin position="8"/>
        <end position="174"/>
    </location>
</feature>
<feature type="region of interest" description="Disordered" evidence="2">
    <location>
        <begin position="436"/>
        <end position="461"/>
    </location>
</feature>
<evidence type="ECO:0000313" key="5">
    <source>
        <dbReference type="Proteomes" id="UP001430804"/>
    </source>
</evidence>
<keyword evidence="5" id="KW-1185">Reference proteome</keyword>
<name>A0ABS6WQK0_9HYPH</name>
<dbReference type="RefSeq" id="WP_219202150.1">
    <property type="nucleotide sequence ID" value="NZ_JAHWQX010000003.1"/>
</dbReference>
<dbReference type="PANTHER" id="PTHR43762:SF1">
    <property type="entry name" value="D-ARABINONO-1,4-LACTONE OXIDASE"/>
    <property type="match status" value="1"/>
</dbReference>
<evidence type="ECO:0000313" key="4">
    <source>
        <dbReference type="EMBL" id="MBW3098231.1"/>
    </source>
</evidence>
<dbReference type="Pfam" id="PF01565">
    <property type="entry name" value="FAD_binding_4"/>
    <property type="match status" value="1"/>
</dbReference>
<evidence type="ECO:0000256" key="1">
    <source>
        <dbReference type="ARBA" id="ARBA00022827"/>
    </source>
</evidence>
<evidence type="ECO:0000256" key="2">
    <source>
        <dbReference type="SAM" id="MobiDB-lite"/>
    </source>
</evidence>
<accession>A0ABS6WQK0</accession>